<dbReference type="InterPro" id="IPR001452">
    <property type="entry name" value="SH3_domain"/>
</dbReference>
<dbReference type="CDD" id="cd11779">
    <property type="entry name" value="SH3_Irsp53_BAIAP2L"/>
    <property type="match status" value="1"/>
</dbReference>
<dbReference type="PROSITE" id="PS51338">
    <property type="entry name" value="IMD"/>
    <property type="match status" value="1"/>
</dbReference>
<dbReference type="Pfam" id="PF00018">
    <property type="entry name" value="SH3_1"/>
    <property type="match status" value="1"/>
</dbReference>
<dbReference type="InterPro" id="IPR013606">
    <property type="entry name" value="I-BAR_dom"/>
</dbReference>
<feature type="non-terminal residue" evidence="6">
    <location>
        <position position="1"/>
    </location>
</feature>
<dbReference type="PANTHER" id="PTHR14206:SF7">
    <property type="entry name" value="INSULIN RECEPTOR SUBSTRATE 53 KDA, ISOFORM A"/>
    <property type="match status" value="1"/>
</dbReference>
<reference evidence="6" key="1">
    <citation type="submission" date="2022-03" db="EMBL/GenBank/DDBJ databases">
        <authorList>
            <person name="Martin C."/>
        </authorList>
    </citation>
    <scope>NUCLEOTIDE SEQUENCE</scope>
</reference>
<evidence type="ECO:0000256" key="2">
    <source>
        <dbReference type="PROSITE-ProRule" id="PRU00192"/>
    </source>
</evidence>
<gene>
    <name evidence="6" type="ORF">OFUS_LOCUS18774</name>
</gene>
<comment type="caution">
    <text evidence="6">The sequence shown here is derived from an EMBL/GenBank/DDBJ whole genome shotgun (WGS) entry which is preliminary data.</text>
</comment>
<proteinExistence type="predicted"/>
<dbReference type="OrthoDB" id="3800937at2759"/>
<dbReference type="GO" id="GO:0051017">
    <property type="term" value="P:actin filament bundle assembly"/>
    <property type="evidence" value="ECO:0007669"/>
    <property type="project" value="TreeGrafter"/>
</dbReference>
<dbReference type="Gene3D" id="2.30.30.40">
    <property type="entry name" value="SH3 Domains"/>
    <property type="match status" value="1"/>
</dbReference>
<dbReference type="InterPro" id="IPR027267">
    <property type="entry name" value="AH/BAR_dom_sf"/>
</dbReference>
<organism evidence="6 7">
    <name type="scientific">Owenia fusiformis</name>
    <name type="common">Polychaete worm</name>
    <dbReference type="NCBI Taxonomy" id="6347"/>
    <lineage>
        <taxon>Eukaryota</taxon>
        <taxon>Metazoa</taxon>
        <taxon>Spiralia</taxon>
        <taxon>Lophotrochozoa</taxon>
        <taxon>Annelida</taxon>
        <taxon>Polychaeta</taxon>
        <taxon>Sedentaria</taxon>
        <taxon>Canalipalpata</taxon>
        <taxon>Sabellida</taxon>
        <taxon>Oweniida</taxon>
        <taxon>Oweniidae</taxon>
        <taxon>Owenia</taxon>
    </lineage>
</organism>
<dbReference type="PROSITE" id="PS50002">
    <property type="entry name" value="SH3"/>
    <property type="match status" value="1"/>
</dbReference>
<dbReference type="SUPFAM" id="SSF50044">
    <property type="entry name" value="SH3-domain"/>
    <property type="match status" value="1"/>
</dbReference>
<dbReference type="GO" id="GO:0005829">
    <property type="term" value="C:cytosol"/>
    <property type="evidence" value="ECO:0007669"/>
    <property type="project" value="TreeGrafter"/>
</dbReference>
<evidence type="ECO:0000259" key="4">
    <source>
        <dbReference type="PROSITE" id="PS50002"/>
    </source>
</evidence>
<dbReference type="Gene3D" id="1.20.1270.60">
    <property type="entry name" value="Arfaptin homology (AH) domain/BAR domain"/>
    <property type="match status" value="1"/>
</dbReference>
<sequence length="373" mass="42648">MAQQEKMHMLTDYVYKNILEGVNPKLRQLLVTGRAYQKALHGVSSAAKAYIDSMTSLASVSKQSKGATSDIGAALLQIAEVQREINTQSLDMIKSFHAELLIPLESKQDSELKQINLQYKKYLQGRKIFCSPYEKAQSNLKKYRKKIAKTKMGFDPKEMQLLRTSNEYQAKLEEYQRSSLRQALLEDHSRHCFLLDKLCVMVRNYASYHNKAHELLTHRLPEWGELCKQPNVLPEGTEALLREYAGSHHHSNSESVYDMPASNQQQQQQQDVYHTHNATYPHNAPHTMEEDPYGHHQQQRSSQSMPRTITVPPPPPSGRPQARALYTHVGTGDNQLSFTEGDIVTLIGDKKDGWQYGENTRTGRYGWFPISFT</sequence>
<dbReference type="InterPro" id="IPR036028">
    <property type="entry name" value="SH3-like_dom_sf"/>
</dbReference>
<feature type="region of interest" description="Disordered" evidence="3">
    <location>
        <begin position="246"/>
        <end position="319"/>
    </location>
</feature>
<dbReference type="GO" id="GO:0030838">
    <property type="term" value="P:positive regulation of actin filament polymerization"/>
    <property type="evidence" value="ECO:0007669"/>
    <property type="project" value="TreeGrafter"/>
</dbReference>
<feature type="domain" description="IMD" evidence="5">
    <location>
        <begin position="1"/>
        <end position="247"/>
    </location>
</feature>
<keyword evidence="7" id="KW-1185">Reference proteome</keyword>
<accession>A0A8S4PKU0</accession>
<dbReference type="InterPro" id="IPR027681">
    <property type="entry name" value="IRSp53/IRTKS/Pinkbar"/>
</dbReference>
<dbReference type="AlphaFoldDB" id="A0A8S4PKU0"/>
<name>A0A8S4PKU0_OWEFU</name>
<evidence type="ECO:0000313" key="7">
    <source>
        <dbReference type="Proteomes" id="UP000749559"/>
    </source>
</evidence>
<evidence type="ECO:0000256" key="3">
    <source>
        <dbReference type="SAM" id="MobiDB-lite"/>
    </source>
</evidence>
<dbReference type="EMBL" id="CAIIXF020000009">
    <property type="protein sequence ID" value="CAH1794001.1"/>
    <property type="molecule type" value="Genomic_DNA"/>
</dbReference>
<dbReference type="GO" id="GO:0051764">
    <property type="term" value="P:actin crosslink formation"/>
    <property type="evidence" value="ECO:0007669"/>
    <property type="project" value="TreeGrafter"/>
</dbReference>
<dbReference type="SMART" id="SM00326">
    <property type="entry name" value="SH3"/>
    <property type="match status" value="1"/>
</dbReference>
<dbReference type="GO" id="GO:0007009">
    <property type="term" value="P:plasma membrane organization"/>
    <property type="evidence" value="ECO:0007669"/>
    <property type="project" value="InterPro"/>
</dbReference>
<dbReference type="Proteomes" id="UP000749559">
    <property type="component" value="Unassembled WGS sequence"/>
</dbReference>
<keyword evidence="1 2" id="KW-0728">SH3 domain</keyword>
<dbReference type="PANTHER" id="PTHR14206">
    <property type="entry name" value="BRAIN-SPECIFIC ANGIOGENESIS INHIBITOR 1-ASSOCIATED PROTEIN 2"/>
    <property type="match status" value="1"/>
</dbReference>
<dbReference type="Pfam" id="PF08397">
    <property type="entry name" value="IMD"/>
    <property type="match status" value="1"/>
</dbReference>
<evidence type="ECO:0000256" key="1">
    <source>
        <dbReference type="ARBA" id="ARBA00022443"/>
    </source>
</evidence>
<protein>
    <submittedName>
        <fullName evidence="6">Uncharacterized protein</fullName>
    </submittedName>
</protein>
<dbReference type="SUPFAM" id="SSF103657">
    <property type="entry name" value="BAR/IMD domain-like"/>
    <property type="match status" value="1"/>
</dbReference>
<dbReference type="GO" id="GO:0005654">
    <property type="term" value="C:nucleoplasm"/>
    <property type="evidence" value="ECO:0007669"/>
    <property type="project" value="TreeGrafter"/>
</dbReference>
<evidence type="ECO:0000259" key="5">
    <source>
        <dbReference type="PROSITE" id="PS51338"/>
    </source>
</evidence>
<feature type="domain" description="SH3" evidence="4">
    <location>
        <begin position="317"/>
        <end position="373"/>
    </location>
</feature>
<evidence type="ECO:0000313" key="6">
    <source>
        <dbReference type="EMBL" id="CAH1794001.1"/>
    </source>
</evidence>